<feature type="domain" description="Pyridine nucleotide-disulphide oxidoreductase dimerisation" evidence="8">
    <location>
        <begin position="331"/>
        <end position="397"/>
    </location>
</feature>
<sequence length="650" mass="67814">MSAERLLVVGGDAAGMSAAAAARRLRDAGDLAVTVLEQGPEVSYSACGIPYWVGDLVEDRDRLIARTPRDFAARDIEVRTGTRAEELDLDAGTVRTGDGETLGFDRLVLATGGRPLRPDVPGLDAPGVHGVHRLADGADIRAAVAAGARRAVVLGGGYIGLEMAEVLQARGLEVTVVLADALPMSLLDPDMGERVCKAMGDMGLDVQPDQPVRAVETGADGAPRAVTTDAGSYPCDLVVLGLGMGPEVELARAAGLRIGETGAVEVDRTQRSRSHEAVYAAGDCSQTFHRLTGEAVHVALGTHANKQGRVAGSVIGGRAARFAGVLGTALTKVGDLEIGRTGLCSGQAEAAGYDFRTETIEGTTRAGYYPGAEPITVKLVSDSGSGQLLGAQVVGGRGRASGSTSSRRRSGPGSPPRTSPARTSPTRPRSRRCTTLWWSPRGSPAGESRAEVAAATDVRDQDWYGDDLSGREHTGVSFSRVDLSETTDDGAVFTDCVFRDCRFTLSRHTDAAFLNCTFTGCSFAQAVFTDCKFVGSTFDRCTFDLATVEGGDWSFVALRRADLSRAAFTGVRMREADLTEVRAAGAILLHLDLSAAQLAGADLSGADLRGSDLTALDPREVDLTGAQVDGGQAVVLVTALGLRVGPEAAR</sequence>
<dbReference type="PANTHER" id="PTHR43429:SF1">
    <property type="entry name" value="NAD(P)H SULFUR OXIDOREDUCTASE (COA-DEPENDENT)"/>
    <property type="match status" value="1"/>
</dbReference>
<dbReference type="InterPro" id="IPR004099">
    <property type="entry name" value="Pyr_nucl-diS_OxRdtase_dimer"/>
</dbReference>
<evidence type="ECO:0000256" key="6">
    <source>
        <dbReference type="ARBA" id="ARBA00023284"/>
    </source>
</evidence>
<evidence type="ECO:0000313" key="10">
    <source>
        <dbReference type="EMBL" id="SDY47932.1"/>
    </source>
</evidence>
<dbReference type="SUPFAM" id="SSF51905">
    <property type="entry name" value="FAD/NAD(P)-binding domain"/>
    <property type="match status" value="2"/>
</dbReference>
<dbReference type="GO" id="GO:0016491">
    <property type="term" value="F:oxidoreductase activity"/>
    <property type="evidence" value="ECO:0007669"/>
    <property type="project" value="UniProtKB-KW"/>
</dbReference>
<evidence type="ECO:0000313" key="11">
    <source>
        <dbReference type="Proteomes" id="UP000198921"/>
    </source>
</evidence>
<keyword evidence="11" id="KW-1185">Reference proteome</keyword>
<evidence type="ECO:0000256" key="3">
    <source>
        <dbReference type="ARBA" id="ARBA00022630"/>
    </source>
</evidence>
<evidence type="ECO:0000256" key="2">
    <source>
        <dbReference type="ARBA" id="ARBA00009130"/>
    </source>
</evidence>
<dbReference type="Pfam" id="PF02852">
    <property type="entry name" value="Pyr_redox_dim"/>
    <property type="match status" value="1"/>
</dbReference>
<comment type="cofactor">
    <cofactor evidence="1">
        <name>FAD</name>
        <dbReference type="ChEBI" id="CHEBI:57692"/>
    </cofactor>
</comment>
<dbReference type="SUPFAM" id="SSF55424">
    <property type="entry name" value="FAD/NAD-linked reductases, dimerisation (C-terminal) domain"/>
    <property type="match status" value="1"/>
</dbReference>
<organism evidence="10 11">
    <name type="scientific">Geodermatophilus africanus</name>
    <dbReference type="NCBI Taxonomy" id="1137993"/>
    <lineage>
        <taxon>Bacteria</taxon>
        <taxon>Bacillati</taxon>
        <taxon>Actinomycetota</taxon>
        <taxon>Actinomycetes</taxon>
        <taxon>Geodermatophilales</taxon>
        <taxon>Geodermatophilaceae</taxon>
        <taxon>Geodermatophilus</taxon>
    </lineage>
</organism>
<keyword evidence="3" id="KW-0285">Flavoprotein</keyword>
<evidence type="ECO:0000256" key="4">
    <source>
        <dbReference type="ARBA" id="ARBA00022827"/>
    </source>
</evidence>
<dbReference type="InterPro" id="IPR001646">
    <property type="entry name" value="5peptide_repeat"/>
</dbReference>
<dbReference type="Pfam" id="PF13599">
    <property type="entry name" value="Pentapeptide_4"/>
    <property type="match status" value="1"/>
</dbReference>
<name>A0A1H3K6W4_9ACTN</name>
<dbReference type="Proteomes" id="UP000198921">
    <property type="component" value="Unassembled WGS sequence"/>
</dbReference>
<dbReference type="Gene3D" id="3.50.50.60">
    <property type="entry name" value="FAD/NAD(P)-binding domain"/>
    <property type="match status" value="2"/>
</dbReference>
<reference evidence="11" key="1">
    <citation type="submission" date="2016-10" db="EMBL/GenBank/DDBJ databases">
        <authorList>
            <person name="Varghese N."/>
            <person name="Submissions S."/>
        </authorList>
    </citation>
    <scope>NUCLEOTIDE SEQUENCE [LARGE SCALE GENOMIC DNA]</scope>
    <source>
        <strain evidence="11">DSM 45422</strain>
    </source>
</reference>
<evidence type="ECO:0000256" key="7">
    <source>
        <dbReference type="SAM" id="MobiDB-lite"/>
    </source>
</evidence>
<dbReference type="InterPro" id="IPR023753">
    <property type="entry name" value="FAD/NAD-binding_dom"/>
</dbReference>
<dbReference type="EMBL" id="FNOT01000007">
    <property type="protein sequence ID" value="SDY47932.1"/>
    <property type="molecule type" value="Genomic_DNA"/>
</dbReference>
<gene>
    <name evidence="10" type="ORF">SAMN05660209_02968</name>
</gene>
<evidence type="ECO:0000256" key="5">
    <source>
        <dbReference type="ARBA" id="ARBA00023002"/>
    </source>
</evidence>
<dbReference type="RefSeq" id="WP_244522587.1">
    <property type="nucleotide sequence ID" value="NZ_FNOT01000007.1"/>
</dbReference>
<dbReference type="InterPro" id="IPR036188">
    <property type="entry name" value="FAD/NAD-bd_sf"/>
</dbReference>
<evidence type="ECO:0000256" key="1">
    <source>
        <dbReference type="ARBA" id="ARBA00001974"/>
    </source>
</evidence>
<dbReference type="PRINTS" id="PR00368">
    <property type="entry name" value="FADPNR"/>
</dbReference>
<dbReference type="Pfam" id="PF00805">
    <property type="entry name" value="Pentapeptide"/>
    <property type="match status" value="1"/>
</dbReference>
<dbReference type="SUPFAM" id="SSF141571">
    <property type="entry name" value="Pentapeptide repeat-like"/>
    <property type="match status" value="1"/>
</dbReference>
<evidence type="ECO:0000259" key="9">
    <source>
        <dbReference type="Pfam" id="PF07992"/>
    </source>
</evidence>
<dbReference type="AlphaFoldDB" id="A0A1H3K6W4"/>
<proteinExistence type="inferred from homology"/>
<feature type="domain" description="FAD/NAD(P)-binding" evidence="9">
    <location>
        <begin position="5"/>
        <end position="297"/>
    </location>
</feature>
<dbReference type="STRING" id="1137993.SAMN05660209_02968"/>
<keyword evidence="6" id="KW-0676">Redox-active center</keyword>
<dbReference type="InterPro" id="IPR050260">
    <property type="entry name" value="FAD-bd_OxRdtase"/>
</dbReference>
<dbReference type="Gene3D" id="2.160.20.80">
    <property type="entry name" value="E3 ubiquitin-protein ligase SopA"/>
    <property type="match status" value="1"/>
</dbReference>
<protein>
    <submittedName>
        <fullName evidence="10">NADPH-dependent 2,4-dienoyl-CoA reductase, sulfur reductase</fullName>
    </submittedName>
</protein>
<keyword evidence="4" id="KW-0274">FAD</keyword>
<dbReference type="Pfam" id="PF07992">
    <property type="entry name" value="Pyr_redox_2"/>
    <property type="match status" value="1"/>
</dbReference>
<keyword evidence="5" id="KW-0560">Oxidoreductase</keyword>
<dbReference type="InterPro" id="IPR016156">
    <property type="entry name" value="FAD/NAD-linked_Rdtase_dimer_sf"/>
</dbReference>
<evidence type="ECO:0000259" key="8">
    <source>
        <dbReference type="Pfam" id="PF02852"/>
    </source>
</evidence>
<comment type="similarity">
    <text evidence="2">Belongs to the class-III pyridine nucleotide-disulfide oxidoreductase family.</text>
</comment>
<accession>A0A1H3K6W4</accession>
<dbReference type="PRINTS" id="PR00411">
    <property type="entry name" value="PNDRDTASEI"/>
</dbReference>
<feature type="region of interest" description="Disordered" evidence="7">
    <location>
        <begin position="393"/>
        <end position="451"/>
    </location>
</feature>
<dbReference type="PANTHER" id="PTHR43429">
    <property type="entry name" value="PYRIDINE NUCLEOTIDE-DISULFIDE OXIDOREDUCTASE DOMAIN-CONTAINING"/>
    <property type="match status" value="1"/>
</dbReference>